<protein>
    <submittedName>
        <fullName evidence="1">Uncharacterized protein</fullName>
    </submittedName>
</protein>
<evidence type="ECO:0000313" key="2">
    <source>
        <dbReference type="Proteomes" id="UP001174934"/>
    </source>
</evidence>
<gene>
    <name evidence="1" type="ORF">B0T17DRAFT_124872</name>
</gene>
<organism evidence="1 2">
    <name type="scientific">Bombardia bombarda</name>
    <dbReference type="NCBI Taxonomy" id="252184"/>
    <lineage>
        <taxon>Eukaryota</taxon>
        <taxon>Fungi</taxon>
        <taxon>Dikarya</taxon>
        <taxon>Ascomycota</taxon>
        <taxon>Pezizomycotina</taxon>
        <taxon>Sordariomycetes</taxon>
        <taxon>Sordariomycetidae</taxon>
        <taxon>Sordariales</taxon>
        <taxon>Lasiosphaeriaceae</taxon>
        <taxon>Bombardia</taxon>
    </lineage>
</organism>
<evidence type="ECO:0000313" key="1">
    <source>
        <dbReference type="EMBL" id="KAK0610005.1"/>
    </source>
</evidence>
<comment type="caution">
    <text evidence="1">The sequence shown here is derived from an EMBL/GenBank/DDBJ whole genome shotgun (WGS) entry which is preliminary data.</text>
</comment>
<proteinExistence type="predicted"/>
<name>A0AA39U348_9PEZI</name>
<reference evidence="1" key="1">
    <citation type="submission" date="2023-06" db="EMBL/GenBank/DDBJ databases">
        <title>Genome-scale phylogeny and comparative genomics of the fungal order Sordariales.</title>
        <authorList>
            <consortium name="Lawrence Berkeley National Laboratory"/>
            <person name="Hensen N."/>
            <person name="Bonometti L."/>
            <person name="Westerberg I."/>
            <person name="Brannstrom I.O."/>
            <person name="Guillou S."/>
            <person name="Cros-Aarteil S."/>
            <person name="Calhoun S."/>
            <person name="Haridas S."/>
            <person name="Kuo A."/>
            <person name="Mondo S."/>
            <person name="Pangilinan J."/>
            <person name="Riley R."/>
            <person name="LaButti K."/>
            <person name="Andreopoulos B."/>
            <person name="Lipzen A."/>
            <person name="Chen C."/>
            <person name="Yanf M."/>
            <person name="Daum C."/>
            <person name="Ng V."/>
            <person name="Clum A."/>
            <person name="Steindorff A."/>
            <person name="Ohm R."/>
            <person name="Martin F."/>
            <person name="Silar P."/>
            <person name="Natvig D."/>
            <person name="Lalanne C."/>
            <person name="Gautier V."/>
            <person name="Ament-velasquez S.L."/>
            <person name="Kruys A."/>
            <person name="Hutchinson M.I."/>
            <person name="Powell A.J."/>
            <person name="Barry K."/>
            <person name="Miller A.N."/>
            <person name="Grigoriev I.V."/>
            <person name="Debuchy R."/>
            <person name="Gladieux P."/>
            <person name="Thoren M.H."/>
            <person name="Johannesson H."/>
        </authorList>
    </citation>
    <scope>NUCLEOTIDE SEQUENCE</scope>
    <source>
        <strain evidence="1">SMH3391-2</strain>
    </source>
</reference>
<accession>A0AA39U348</accession>
<dbReference type="EMBL" id="JAULSR010000011">
    <property type="protein sequence ID" value="KAK0610005.1"/>
    <property type="molecule type" value="Genomic_DNA"/>
</dbReference>
<dbReference type="AlphaFoldDB" id="A0AA39U348"/>
<dbReference type="Proteomes" id="UP001174934">
    <property type="component" value="Unassembled WGS sequence"/>
</dbReference>
<sequence length="243" mass="26814">MSNAGWQGPRNKIPCRTRNTLKDQKKSGARILGCYLFVFSPACQKILMYRSEYRAGSRKGLALCSTKPCGWFVLCSGKDGGVMDVRVKLGGTQRKSGKGGNGKGSAPVLWTAKVNHVFIPSAFVSRALASSSGIVQQSYICQPAMHSLTHITFRVVVVSTGLCFSNIARSFIEQRGMVDEARLCREKKGHRKKAQNHDDRFVDKEHNLVSWASGWMMMPYTPISSIHIVAVGHRLPDEEALSP</sequence>
<keyword evidence="2" id="KW-1185">Reference proteome</keyword>